<protein>
    <recommendedName>
        <fullName evidence="4">Outer membrane protein beta-barrel domain-containing protein</fullName>
    </recommendedName>
</protein>
<accession>A0A9X3X932</accession>
<proteinExistence type="predicted"/>
<evidence type="ECO:0008006" key="4">
    <source>
        <dbReference type="Google" id="ProtNLM"/>
    </source>
</evidence>
<organism evidence="2 3">
    <name type="scientific">Polyangium jinanense</name>
    <dbReference type="NCBI Taxonomy" id="2829994"/>
    <lineage>
        <taxon>Bacteria</taxon>
        <taxon>Pseudomonadati</taxon>
        <taxon>Myxococcota</taxon>
        <taxon>Polyangia</taxon>
        <taxon>Polyangiales</taxon>
        <taxon>Polyangiaceae</taxon>
        <taxon>Polyangium</taxon>
    </lineage>
</organism>
<reference evidence="2 3" key="1">
    <citation type="submission" date="2021-04" db="EMBL/GenBank/DDBJ databases">
        <title>Genome analysis of Polyangium sp.</title>
        <authorList>
            <person name="Li Y."/>
            <person name="Wang J."/>
        </authorList>
    </citation>
    <scope>NUCLEOTIDE SEQUENCE [LARGE SCALE GENOMIC DNA]</scope>
    <source>
        <strain evidence="2 3">SDU14</strain>
    </source>
</reference>
<name>A0A9X3X932_9BACT</name>
<dbReference type="EMBL" id="JAGTJJ010000034">
    <property type="protein sequence ID" value="MDC3985982.1"/>
    <property type="molecule type" value="Genomic_DNA"/>
</dbReference>
<comment type="caution">
    <text evidence="2">The sequence shown here is derived from an EMBL/GenBank/DDBJ whole genome shotgun (WGS) entry which is preliminary data.</text>
</comment>
<dbReference type="AlphaFoldDB" id="A0A9X3X932"/>
<feature type="chain" id="PRO_5040929253" description="Outer membrane protein beta-barrel domain-containing protein" evidence="1">
    <location>
        <begin position="30"/>
        <end position="382"/>
    </location>
</feature>
<gene>
    <name evidence="2" type="ORF">KEG57_36215</name>
</gene>
<evidence type="ECO:0000313" key="3">
    <source>
        <dbReference type="Proteomes" id="UP001151081"/>
    </source>
</evidence>
<dbReference type="Proteomes" id="UP001151081">
    <property type="component" value="Unassembled WGS sequence"/>
</dbReference>
<keyword evidence="3" id="KW-1185">Reference proteome</keyword>
<feature type="signal peptide" evidence="1">
    <location>
        <begin position="1"/>
        <end position="29"/>
    </location>
</feature>
<evidence type="ECO:0000256" key="1">
    <source>
        <dbReference type="SAM" id="SignalP"/>
    </source>
</evidence>
<keyword evidence="1" id="KW-0732">Signal</keyword>
<evidence type="ECO:0000313" key="2">
    <source>
        <dbReference type="EMBL" id="MDC3985982.1"/>
    </source>
</evidence>
<sequence>MHHRFVSGAKLLSIGAALWAFSVTTSSSAAETRPVVPEAPSSGFVLGTNMSVVPLDDDVLREEVMLGYKFGRLLLGVSGYYAKHDVELHPEFGHSHIKEETFWVGPEAQVAFLRSANAQVEMIGLFGAGAGTWRRWSTETEYVGTDSPLSGIDGEFVTKETSGQGVRLRWQLGLGVRFWSHPGFGIHLAGGILGDYRLSNSGSFAEPPVQGFVQAGLVGVLGAPTTAVTQKEPRPGSPDFGIALQSVVSSSPRAALDANLGLGITLHRLTLLVGVDVPKFIDFGASIPNLELQGTVFRSADRRLELFLSSSGGYAVYPSRPALRWKAAPGLRFWSSPGVAFTGAVGVLGETYDKPYDHGDPQEKHHHLTMFGRIGILSVIGL</sequence>